<keyword evidence="1" id="KW-1133">Transmembrane helix</keyword>
<proteinExistence type="predicted"/>
<dbReference type="PANTHER" id="PTHR33205:SF1">
    <property type="entry name" value="TRANSMEMBRANE PROTEIN"/>
    <property type="match status" value="1"/>
</dbReference>
<dbReference type="PANTHER" id="PTHR33205">
    <property type="entry name" value="TRANSMEMBRANE PROTEIN"/>
    <property type="match status" value="1"/>
</dbReference>
<keyword evidence="1" id="KW-0812">Transmembrane</keyword>
<dbReference type="AntiFam" id="ANF00034">
    <property type="entry name" value="Antisense to 5.8S rRNA"/>
</dbReference>
<evidence type="ECO:0000313" key="3">
    <source>
        <dbReference type="Proteomes" id="UP000800039"/>
    </source>
</evidence>
<evidence type="ECO:0000313" key="2">
    <source>
        <dbReference type="EMBL" id="KAF1839858.1"/>
    </source>
</evidence>
<reference evidence="2" key="1">
    <citation type="submission" date="2020-01" db="EMBL/GenBank/DDBJ databases">
        <authorList>
            <consortium name="DOE Joint Genome Institute"/>
            <person name="Haridas S."/>
            <person name="Albert R."/>
            <person name="Binder M."/>
            <person name="Bloem J."/>
            <person name="Labutti K."/>
            <person name="Salamov A."/>
            <person name="Andreopoulos B."/>
            <person name="Baker S.E."/>
            <person name="Barry K."/>
            <person name="Bills G."/>
            <person name="Bluhm B.H."/>
            <person name="Cannon C."/>
            <person name="Castanera R."/>
            <person name="Culley D.E."/>
            <person name="Daum C."/>
            <person name="Ezra D."/>
            <person name="Gonzalez J.B."/>
            <person name="Henrissat B."/>
            <person name="Kuo A."/>
            <person name="Liang C."/>
            <person name="Lipzen A."/>
            <person name="Lutzoni F."/>
            <person name="Magnuson J."/>
            <person name="Mondo S."/>
            <person name="Nolan M."/>
            <person name="Ohm R."/>
            <person name="Pangilinan J."/>
            <person name="Park H.-J."/>
            <person name="Ramirez L."/>
            <person name="Alfaro M."/>
            <person name="Sun H."/>
            <person name="Tritt A."/>
            <person name="Yoshinaga Y."/>
            <person name="Zwiers L.-H."/>
            <person name="Turgeon B.G."/>
            <person name="Goodwin S.B."/>
            <person name="Spatafora J.W."/>
            <person name="Crous P.W."/>
            <person name="Grigoriev I.V."/>
        </authorList>
    </citation>
    <scope>NUCLEOTIDE SEQUENCE</scope>
    <source>
        <strain evidence="2">CBS 394.84</strain>
    </source>
</reference>
<gene>
    <name evidence="2" type="ORF">K460DRAFT_297865</name>
</gene>
<keyword evidence="1" id="KW-0472">Membrane</keyword>
<accession>A0A9P4L3K2</accession>
<dbReference type="EMBL" id="ML976624">
    <property type="protein sequence ID" value="KAF1839858.1"/>
    <property type="molecule type" value="Genomic_DNA"/>
</dbReference>
<evidence type="ECO:0000256" key="1">
    <source>
        <dbReference type="SAM" id="Phobius"/>
    </source>
</evidence>
<protein>
    <submittedName>
        <fullName evidence="2">Uncharacterized protein</fullName>
    </submittedName>
</protein>
<comment type="caution">
    <text evidence="2">The sequence shown here is derived from an EMBL/GenBank/DDBJ whole genome shotgun (WGS) entry which is preliminary data.</text>
</comment>
<feature type="non-terminal residue" evidence="2">
    <location>
        <position position="1"/>
    </location>
</feature>
<keyword evidence="3" id="KW-1185">Reference proteome</keyword>
<dbReference type="AlphaFoldDB" id="A0A9P4L3K2"/>
<dbReference type="Proteomes" id="UP000800039">
    <property type="component" value="Unassembled WGS sequence"/>
</dbReference>
<sequence length="72" mass="8320">IPYKILRGAMCVQRFDNLLNSAIYTTFRILLRSLLMPELRDLLLKVVIIIYFLTLIAIIKSFYSILLAGRAC</sequence>
<name>A0A9P4L3K2_9PLEO</name>
<organism evidence="2 3">
    <name type="scientific">Cucurbitaria berberidis CBS 394.84</name>
    <dbReference type="NCBI Taxonomy" id="1168544"/>
    <lineage>
        <taxon>Eukaryota</taxon>
        <taxon>Fungi</taxon>
        <taxon>Dikarya</taxon>
        <taxon>Ascomycota</taxon>
        <taxon>Pezizomycotina</taxon>
        <taxon>Dothideomycetes</taxon>
        <taxon>Pleosporomycetidae</taxon>
        <taxon>Pleosporales</taxon>
        <taxon>Pleosporineae</taxon>
        <taxon>Cucurbitariaceae</taxon>
        <taxon>Cucurbitaria</taxon>
    </lineage>
</organism>
<feature type="transmembrane region" description="Helical" evidence="1">
    <location>
        <begin position="42"/>
        <end position="66"/>
    </location>
</feature>